<keyword evidence="5" id="KW-1185">Reference proteome</keyword>
<dbReference type="Pfam" id="PF07679">
    <property type="entry name" value="I-set"/>
    <property type="match status" value="2"/>
</dbReference>
<keyword evidence="3" id="KW-0393">Immunoglobulin domain</keyword>
<evidence type="ECO:0000259" key="4">
    <source>
        <dbReference type="PROSITE" id="PS50835"/>
    </source>
</evidence>
<dbReference type="Proteomes" id="UP000036681">
    <property type="component" value="Unplaced"/>
</dbReference>
<keyword evidence="2" id="KW-1015">Disulfide bond</keyword>
<evidence type="ECO:0000313" key="6">
    <source>
        <dbReference type="WBParaSite" id="ALUE_0001929901-mRNA-1"/>
    </source>
</evidence>
<dbReference type="GO" id="GO:0050808">
    <property type="term" value="P:synapse organization"/>
    <property type="evidence" value="ECO:0007669"/>
    <property type="project" value="TreeGrafter"/>
</dbReference>
<protein>
    <submittedName>
        <fullName evidence="6">Ig-like domain-containing protein</fullName>
    </submittedName>
</protein>
<dbReference type="PROSITE" id="PS50835">
    <property type="entry name" value="IG_LIKE"/>
    <property type="match status" value="1"/>
</dbReference>
<dbReference type="InterPro" id="IPR013783">
    <property type="entry name" value="Ig-like_fold"/>
</dbReference>
<dbReference type="WBParaSite" id="ALUE_0001929901-mRNA-1">
    <property type="protein sequence ID" value="ALUE_0001929901-mRNA-1"/>
    <property type="gene ID" value="ALUE_0001929901"/>
</dbReference>
<dbReference type="GO" id="GO:0008046">
    <property type="term" value="F:axon guidance receptor activity"/>
    <property type="evidence" value="ECO:0007669"/>
    <property type="project" value="TreeGrafter"/>
</dbReference>
<dbReference type="GO" id="GO:0043025">
    <property type="term" value="C:neuronal cell body"/>
    <property type="evidence" value="ECO:0007669"/>
    <property type="project" value="TreeGrafter"/>
</dbReference>
<sequence>MNLASANCSLRSDTGFGPLYSIDFVVLEKFSDTKLALKWLDPEGLNREKLEEKVNFILLASFVFPGLHIRASDFLWNYKERFAHLSQLSCGEFRFLFSLVADRRKVLNAFDADLASRLLSEMLSRGNCNLQSYSSWHPSTINLEWILASKHDSAQSGMVSQPKLIVIKEYDHNENAYFCVFSVVSEEKSFTHGTLVIESVQNGDGGHYTCKASNAAGDVDKIIRLSRHPTSPIAITTVTETVIAGQPFSVYDPVFSAPLPQIVWHLDSRPIAEGDPDIHLSDDKLRLHILRSRTTDAGSFKRIAGNPAGESSKTVH</sequence>
<evidence type="ECO:0000256" key="2">
    <source>
        <dbReference type="ARBA" id="ARBA00023157"/>
    </source>
</evidence>
<dbReference type="GO" id="GO:0007156">
    <property type="term" value="P:homophilic cell adhesion via plasma membrane adhesion molecules"/>
    <property type="evidence" value="ECO:0007669"/>
    <property type="project" value="TreeGrafter"/>
</dbReference>
<dbReference type="InterPro" id="IPR050958">
    <property type="entry name" value="Cell_Adh-Cytoskel_Orgn"/>
</dbReference>
<evidence type="ECO:0000256" key="3">
    <source>
        <dbReference type="ARBA" id="ARBA00023319"/>
    </source>
</evidence>
<evidence type="ECO:0000313" key="5">
    <source>
        <dbReference type="Proteomes" id="UP000036681"/>
    </source>
</evidence>
<keyword evidence="1" id="KW-0732">Signal</keyword>
<evidence type="ECO:0000256" key="1">
    <source>
        <dbReference type="ARBA" id="ARBA00022729"/>
    </source>
</evidence>
<organism evidence="5 6">
    <name type="scientific">Ascaris lumbricoides</name>
    <name type="common">Giant roundworm</name>
    <dbReference type="NCBI Taxonomy" id="6252"/>
    <lineage>
        <taxon>Eukaryota</taxon>
        <taxon>Metazoa</taxon>
        <taxon>Ecdysozoa</taxon>
        <taxon>Nematoda</taxon>
        <taxon>Chromadorea</taxon>
        <taxon>Rhabditida</taxon>
        <taxon>Spirurina</taxon>
        <taxon>Ascaridomorpha</taxon>
        <taxon>Ascaridoidea</taxon>
        <taxon>Ascarididae</taxon>
        <taxon>Ascaris</taxon>
    </lineage>
</organism>
<proteinExistence type="predicted"/>
<dbReference type="SUPFAM" id="SSF48726">
    <property type="entry name" value="Immunoglobulin"/>
    <property type="match status" value="2"/>
</dbReference>
<dbReference type="InterPro" id="IPR013098">
    <property type="entry name" value="Ig_I-set"/>
</dbReference>
<dbReference type="InterPro" id="IPR007110">
    <property type="entry name" value="Ig-like_dom"/>
</dbReference>
<dbReference type="InterPro" id="IPR036179">
    <property type="entry name" value="Ig-like_dom_sf"/>
</dbReference>
<dbReference type="GO" id="GO:0005886">
    <property type="term" value="C:plasma membrane"/>
    <property type="evidence" value="ECO:0007669"/>
    <property type="project" value="TreeGrafter"/>
</dbReference>
<reference evidence="6" key="1">
    <citation type="submission" date="2017-02" db="UniProtKB">
        <authorList>
            <consortium name="WormBaseParasite"/>
        </authorList>
    </citation>
    <scope>IDENTIFICATION</scope>
</reference>
<name>A0A0M3IKM3_ASCLU</name>
<dbReference type="GO" id="GO:0030424">
    <property type="term" value="C:axon"/>
    <property type="evidence" value="ECO:0007669"/>
    <property type="project" value="TreeGrafter"/>
</dbReference>
<dbReference type="PANTHER" id="PTHR45080:SF8">
    <property type="entry name" value="IG-LIKE DOMAIN-CONTAINING PROTEIN"/>
    <property type="match status" value="1"/>
</dbReference>
<accession>A0A0M3IKM3</accession>
<dbReference type="AlphaFoldDB" id="A0A0M3IKM3"/>
<dbReference type="Gene3D" id="2.60.40.10">
    <property type="entry name" value="Immunoglobulins"/>
    <property type="match status" value="2"/>
</dbReference>
<feature type="domain" description="Ig-like" evidence="4">
    <location>
        <begin position="128"/>
        <end position="226"/>
    </location>
</feature>
<dbReference type="PANTHER" id="PTHR45080">
    <property type="entry name" value="CONTACTIN 5"/>
    <property type="match status" value="1"/>
</dbReference>